<sequence length="49" mass="5542">MMMQHSQTQDPNSLEFKILRSTGNWERQVGLPTNTKVEYGIIGSFQSGV</sequence>
<proteinExistence type="predicted"/>
<gene>
    <name evidence="1" type="ORF">B0T23DRAFT_110557</name>
</gene>
<keyword evidence="2" id="KW-1185">Reference proteome</keyword>
<organism evidence="1 2">
    <name type="scientific">Neurospora hispaniola</name>
    <dbReference type="NCBI Taxonomy" id="588809"/>
    <lineage>
        <taxon>Eukaryota</taxon>
        <taxon>Fungi</taxon>
        <taxon>Dikarya</taxon>
        <taxon>Ascomycota</taxon>
        <taxon>Pezizomycotina</taxon>
        <taxon>Sordariomycetes</taxon>
        <taxon>Sordariomycetidae</taxon>
        <taxon>Sordariales</taxon>
        <taxon>Sordariaceae</taxon>
        <taxon>Neurospora</taxon>
    </lineage>
</organism>
<dbReference type="Proteomes" id="UP001285908">
    <property type="component" value="Unassembled WGS sequence"/>
</dbReference>
<dbReference type="EMBL" id="JAULSX010000003">
    <property type="protein sequence ID" value="KAK3494522.1"/>
    <property type="molecule type" value="Genomic_DNA"/>
</dbReference>
<accession>A0AAJ0I9R6</accession>
<evidence type="ECO:0000313" key="1">
    <source>
        <dbReference type="EMBL" id="KAK3494522.1"/>
    </source>
</evidence>
<protein>
    <submittedName>
        <fullName evidence="1">Uncharacterized protein</fullName>
    </submittedName>
</protein>
<reference evidence="1 2" key="1">
    <citation type="journal article" date="2023" name="Mol. Phylogenet. Evol.">
        <title>Genome-scale phylogeny and comparative genomics of the fungal order Sordariales.</title>
        <authorList>
            <person name="Hensen N."/>
            <person name="Bonometti L."/>
            <person name="Westerberg I."/>
            <person name="Brannstrom I.O."/>
            <person name="Guillou S."/>
            <person name="Cros-Aarteil S."/>
            <person name="Calhoun S."/>
            <person name="Haridas S."/>
            <person name="Kuo A."/>
            <person name="Mondo S."/>
            <person name="Pangilinan J."/>
            <person name="Riley R."/>
            <person name="LaButti K."/>
            <person name="Andreopoulos B."/>
            <person name="Lipzen A."/>
            <person name="Chen C."/>
            <person name="Yan M."/>
            <person name="Daum C."/>
            <person name="Ng V."/>
            <person name="Clum A."/>
            <person name="Steindorff A."/>
            <person name="Ohm R.A."/>
            <person name="Martin F."/>
            <person name="Silar P."/>
            <person name="Natvig D.O."/>
            <person name="Lalanne C."/>
            <person name="Gautier V."/>
            <person name="Ament-Velasquez S.L."/>
            <person name="Kruys A."/>
            <person name="Hutchinson M.I."/>
            <person name="Powell A.J."/>
            <person name="Barry K."/>
            <person name="Miller A.N."/>
            <person name="Grigoriev I.V."/>
            <person name="Debuchy R."/>
            <person name="Gladieux P."/>
            <person name="Hiltunen Thoren M."/>
            <person name="Johannesson H."/>
        </authorList>
    </citation>
    <scope>NUCLEOTIDE SEQUENCE [LARGE SCALE GENOMIC DNA]</scope>
    <source>
        <strain evidence="1 2">FGSC 10403</strain>
    </source>
</reference>
<dbReference type="GeneID" id="87869476"/>
<comment type="caution">
    <text evidence="1">The sequence shown here is derived from an EMBL/GenBank/DDBJ whole genome shotgun (WGS) entry which is preliminary data.</text>
</comment>
<name>A0AAJ0I9R6_9PEZI</name>
<evidence type="ECO:0000313" key="2">
    <source>
        <dbReference type="Proteomes" id="UP001285908"/>
    </source>
</evidence>
<dbReference type="AlphaFoldDB" id="A0AAJ0I9R6"/>
<dbReference type="RefSeq" id="XP_062693951.1">
    <property type="nucleotide sequence ID" value="XM_062831854.1"/>
</dbReference>